<dbReference type="InterPro" id="IPR041578">
    <property type="entry name" value="PIN_8"/>
</dbReference>
<dbReference type="EMBL" id="PJEO01000051">
    <property type="protein sequence ID" value="PKQ44248.1"/>
    <property type="molecule type" value="Genomic_DNA"/>
</dbReference>
<dbReference type="Proteomes" id="UP000233435">
    <property type="component" value="Unassembled WGS sequence"/>
</dbReference>
<evidence type="ECO:0000313" key="3">
    <source>
        <dbReference type="Proteomes" id="UP000233435"/>
    </source>
</evidence>
<dbReference type="AlphaFoldDB" id="A0A2N3HHF8"/>
<gene>
    <name evidence="2" type="ORF">CSW08_14200</name>
</gene>
<name>A0A2N3HHF8_9FLAO</name>
<dbReference type="OrthoDB" id="9182727at2"/>
<accession>A0A2N3HHF8</accession>
<evidence type="ECO:0000313" key="2">
    <source>
        <dbReference type="EMBL" id="PKQ44248.1"/>
    </source>
</evidence>
<organism evidence="2 3">
    <name type="scientific">Confluentibacter flavum</name>
    <dbReference type="NCBI Taxonomy" id="1909700"/>
    <lineage>
        <taxon>Bacteria</taxon>
        <taxon>Pseudomonadati</taxon>
        <taxon>Bacteroidota</taxon>
        <taxon>Flavobacteriia</taxon>
        <taxon>Flavobacteriales</taxon>
        <taxon>Flavobacteriaceae</taxon>
        <taxon>Confluentibacter</taxon>
    </lineage>
</organism>
<comment type="caution">
    <text evidence="2">The sequence shown here is derived from an EMBL/GenBank/DDBJ whole genome shotgun (WGS) entry which is preliminary data.</text>
</comment>
<keyword evidence="3" id="KW-1185">Reference proteome</keyword>
<proteinExistence type="predicted"/>
<feature type="domain" description="PIN like" evidence="1">
    <location>
        <begin position="24"/>
        <end position="237"/>
    </location>
</feature>
<evidence type="ECO:0000259" key="1">
    <source>
        <dbReference type="Pfam" id="PF18476"/>
    </source>
</evidence>
<dbReference type="RefSeq" id="WP_106660532.1">
    <property type="nucleotide sequence ID" value="NZ_PJEO01000051.1"/>
</dbReference>
<sequence>MKKVFQEYFPLDDQVLSELWKDAIFVFDTSVLLNLYRYSQNTSNEFIDIITMLKERTWLPFQVGLEFNKNRLNVISDQKKNYLDFEKKIHLLIEEIENQNRNPFFSKALTERIVSIKKDLNIEIEQRIKEYDDSLKIDLVLDKLNLVFEDKIGNELSSEEINKFQKEGERRYKNKIPPGYCDLKKPENERYGDFFLWQEIIKKSKDETIDVIFVLDDRKEDWWFEHQGKTISPRPELLKEFRLETKKNIHFYKPFQFLEYSNKYLESKIGEDVIQEVKNYEHIIRIDKKFIQIYLTLQGDIKDIHLLTNDIKNTGYNILTESDKNETTHFLNITLPNIPDLERRFNSKFISKLSEYKIKLIEINKTTPTSQS</sequence>
<protein>
    <recommendedName>
        <fullName evidence="1">PIN like domain-containing protein</fullName>
    </recommendedName>
</protein>
<reference evidence="2 3" key="1">
    <citation type="submission" date="2017-12" db="EMBL/GenBank/DDBJ databases">
        <title>Confluentibacter flavum sp. nov., isolated from the saline lake.</title>
        <authorList>
            <person name="Yu L."/>
        </authorList>
    </citation>
    <scope>NUCLEOTIDE SEQUENCE [LARGE SCALE GENOMIC DNA]</scope>
    <source>
        <strain evidence="2 3">3B</strain>
    </source>
</reference>
<dbReference type="Pfam" id="PF18476">
    <property type="entry name" value="PIN_8"/>
    <property type="match status" value="1"/>
</dbReference>